<accession>A0A328B585</accession>
<evidence type="ECO:0008006" key="3">
    <source>
        <dbReference type="Google" id="ProtNLM"/>
    </source>
</evidence>
<gene>
    <name evidence="1" type="ORF">DJ019_19475</name>
</gene>
<comment type="caution">
    <text evidence="1">The sequence shown here is derived from an EMBL/GenBank/DDBJ whole genome shotgun (WGS) entry which is preliminary data.</text>
</comment>
<sequence>MRDGKYLAYSLSHDEDVWRWSVYDEDGVTVADGAHATQAAAQAAVNVTLQSAGVDLGLSARA</sequence>
<proteinExistence type="predicted"/>
<keyword evidence="2" id="KW-1185">Reference proteome</keyword>
<organism evidence="1 2">
    <name type="scientific">Phenylobacterium kunshanense</name>
    <dbReference type="NCBI Taxonomy" id="1445034"/>
    <lineage>
        <taxon>Bacteria</taxon>
        <taxon>Pseudomonadati</taxon>
        <taxon>Pseudomonadota</taxon>
        <taxon>Alphaproteobacteria</taxon>
        <taxon>Caulobacterales</taxon>
        <taxon>Caulobacteraceae</taxon>
        <taxon>Phenylobacterium</taxon>
    </lineage>
</organism>
<evidence type="ECO:0000313" key="1">
    <source>
        <dbReference type="EMBL" id="RAK62313.1"/>
    </source>
</evidence>
<dbReference type="RefSeq" id="WP_111278244.1">
    <property type="nucleotide sequence ID" value="NZ_QFYS01000012.1"/>
</dbReference>
<protein>
    <recommendedName>
        <fullName evidence="3">DUF1508 domain-containing protein</fullName>
    </recommendedName>
</protein>
<dbReference type="Proteomes" id="UP000249524">
    <property type="component" value="Unassembled WGS sequence"/>
</dbReference>
<dbReference type="AlphaFoldDB" id="A0A328B585"/>
<evidence type="ECO:0000313" key="2">
    <source>
        <dbReference type="Proteomes" id="UP000249524"/>
    </source>
</evidence>
<reference evidence="1 2" key="1">
    <citation type="submission" date="2018-05" db="EMBL/GenBank/DDBJ databases">
        <authorList>
            <person name="Lanie J.A."/>
            <person name="Ng W.-L."/>
            <person name="Kazmierczak K.M."/>
            <person name="Andrzejewski T.M."/>
            <person name="Davidsen T.M."/>
            <person name="Wayne K.J."/>
            <person name="Tettelin H."/>
            <person name="Glass J.I."/>
            <person name="Rusch D."/>
            <person name="Podicherti R."/>
            <person name="Tsui H.-C.T."/>
            <person name="Winkler M.E."/>
        </authorList>
    </citation>
    <scope>NUCLEOTIDE SEQUENCE [LARGE SCALE GENOMIC DNA]</scope>
    <source>
        <strain evidence="1 2">BUT-10</strain>
    </source>
</reference>
<dbReference type="EMBL" id="QFYS01000012">
    <property type="protein sequence ID" value="RAK62313.1"/>
    <property type="molecule type" value="Genomic_DNA"/>
</dbReference>
<name>A0A328B585_9CAUL</name>